<evidence type="ECO:0000313" key="7">
    <source>
        <dbReference type="Proteomes" id="UP001500540"/>
    </source>
</evidence>
<feature type="signal peptide" evidence="3">
    <location>
        <begin position="1"/>
        <end position="30"/>
    </location>
</feature>
<feature type="transmembrane region" description="Helical" evidence="2">
    <location>
        <begin position="440"/>
        <end position="462"/>
    </location>
</feature>
<proteinExistence type="predicted"/>
<evidence type="ECO:0000259" key="4">
    <source>
        <dbReference type="Pfam" id="PF09972"/>
    </source>
</evidence>
<evidence type="ECO:0000256" key="2">
    <source>
        <dbReference type="SAM" id="Phobius"/>
    </source>
</evidence>
<keyword evidence="2" id="KW-0812">Transmembrane</keyword>
<dbReference type="InterPro" id="IPR018702">
    <property type="entry name" value="DUF2207"/>
</dbReference>
<keyword evidence="2" id="KW-0472">Membrane</keyword>
<keyword evidence="7" id="KW-1185">Reference proteome</keyword>
<dbReference type="Proteomes" id="UP001500540">
    <property type="component" value="Unassembled WGS sequence"/>
</dbReference>
<evidence type="ECO:0000256" key="3">
    <source>
        <dbReference type="SAM" id="SignalP"/>
    </source>
</evidence>
<feature type="compositionally biased region" description="Gly residues" evidence="1">
    <location>
        <begin position="611"/>
        <end position="631"/>
    </location>
</feature>
<feature type="transmembrane region" description="Helical" evidence="2">
    <location>
        <begin position="468"/>
        <end position="488"/>
    </location>
</feature>
<feature type="domain" description="Predicted membrane protein YciQ-like C-terminal" evidence="5">
    <location>
        <begin position="317"/>
        <end position="564"/>
    </location>
</feature>
<evidence type="ECO:0008006" key="8">
    <source>
        <dbReference type="Google" id="ProtNLM"/>
    </source>
</evidence>
<protein>
    <recommendedName>
        <fullName evidence="8">DUF2207 domain-containing protein</fullName>
    </recommendedName>
</protein>
<evidence type="ECO:0000259" key="5">
    <source>
        <dbReference type="Pfam" id="PF20990"/>
    </source>
</evidence>
<dbReference type="Pfam" id="PF20990">
    <property type="entry name" value="DUF2207_C"/>
    <property type="match status" value="1"/>
</dbReference>
<reference evidence="7" key="1">
    <citation type="journal article" date="2019" name="Int. J. Syst. Evol. Microbiol.">
        <title>The Global Catalogue of Microorganisms (GCM) 10K type strain sequencing project: providing services to taxonomists for standard genome sequencing and annotation.</title>
        <authorList>
            <consortium name="The Broad Institute Genomics Platform"/>
            <consortium name="The Broad Institute Genome Sequencing Center for Infectious Disease"/>
            <person name="Wu L."/>
            <person name="Ma J."/>
        </authorList>
    </citation>
    <scope>NUCLEOTIDE SEQUENCE [LARGE SCALE GENOMIC DNA]</scope>
    <source>
        <strain evidence="7">JCM 16950</strain>
    </source>
</reference>
<dbReference type="Pfam" id="PF09972">
    <property type="entry name" value="DUF2207"/>
    <property type="match status" value="1"/>
</dbReference>
<gene>
    <name evidence="6" type="ORF">GCM10022240_16830</name>
</gene>
<feature type="domain" description="DUF2207" evidence="4">
    <location>
        <begin position="86"/>
        <end position="262"/>
    </location>
</feature>
<evidence type="ECO:0000313" key="6">
    <source>
        <dbReference type="EMBL" id="GAA3765230.1"/>
    </source>
</evidence>
<evidence type="ECO:0000256" key="1">
    <source>
        <dbReference type="SAM" id="MobiDB-lite"/>
    </source>
</evidence>
<accession>A0ABP7GGK3</accession>
<feature type="transmembrane region" description="Helical" evidence="2">
    <location>
        <begin position="279"/>
        <end position="300"/>
    </location>
</feature>
<keyword evidence="2" id="KW-1133">Transmembrane helix</keyword>
<name>A0ABP7GGK3_9MICO</name>
<feature type="region of interest" description="Disordered" evidence="1">
    <location>
        <begin position="604"/>
        <end position="631"/>
    </location>
</feature>
<feature type="chain" id="PRO_5047163735" description="DUF2207 domain-containing protein" evidence="3">
    <location>
        <begin position="31"/>
        <end position="631"/>
    </location>
</feature>
<dbReference type="RefSeq" id="WP_344782520.1">
    <property type="nucleotide sequence ID" value="NZ_BAABAF010000006.1"/>
</dbReference>
<comment type="caution">
    <text evidence="6">The sequence shown here is derived from an EMBL/GenBank/DDBJ whole genome shotgun (WGS) entry which is preliminary data.</text>
</comment>
<sequence length="631" mass="65108">MLKTLRALTLLIAVAAASILPVLGAGPAAAAVSVPAVAAPVAPAAPGVPAAAAPTAGPVAGDVNDFTFQSMHADYTIGRADDGTSTLRVVETFVALFPNSDQNHGMRRVVPDSYNGQPLQLKLVSVTDGDGRVRPAEVEHEDDAFTITSRADGFVHGAQTYVFTYTLRHVTWTFADTDADEFYWDVNGNDWSQPFGAVSATLHVPADLAGALTGRRSCMFGAYGDTTRCDITAQTAADGSTTITAGAAQLPPRATVTIAVGFTTGTFTPFDSSYLATPWGWLQGVAGLGALGVLVAGIGYRRRKLADAAGRPTIIAEYTPPPQIDALQSAVLLGQKSKAIPAEVLEQAVVGSIRILEGGRKLFGGYRLQAQLVDRSRADGDGRMLLNGLFSGDAHPGATFEFGRTDRRFSAAAVKTLAWADKNLVAIGLRRRPAGRGRGLLVLLAGAFMVAAVGFGVAALAADTGGGLAILVLFGSGAAFVVTAMLTVRKPLTSAGAEARDHLRGLREFIEWAEADRIRMLQSPGGAERVRIDATDPRQVLKLYEKLLPYAVVFGQEKRWADQLAVLYSAGYGTAATPYWYAGTHGFDASSFAAGIGSLSTAASSSSTTSGGSGGGGSAGGGGGGGGGGGV</sequence>
<keyword evidence="3" id="KW-0732">Signal</keyword>
<dbReference type="EMBL" id="BAABAF010000006">
    <property type="protein sequence ID" value="GAA3765230.1"/>
    <property type="molecule type" value="Genomic_DNA"/>
</dbReference>
<dbReference type="InterPro" id="IPR048389">
    <property type="entry name" value="YciQ-like_C"/>
</dbReference>
<organism evidence="6 7">
    <name type="scientific">Microbacterium kribbense</name>
    <dbReference type="NCBI Taxonomy" id="433645"/>
    <lineage>
        <taxon>Bacteria</taxon>
        <taxon>Bacillati</taxon>
        <taxon>Actinomycetota</taxon>
        <taxon>Actinomycetes</taxon>
        <taxon>Micrococcales</taxon>
        <taxon>Microbacteriaceae</taxon>
        <taxon>Microbacterium</taxon>
    </lineage>
</organism>